<evidence type="ECO:0000256" key="5">
    <source>
        <dbReference type="ARBA" id="ARBA00023065"/>
    </source>
</evidence>
<feature type="transmembrane region" description="Helical" evidence="8">
    <location>
        <begin position="12"/>
        <end position="30"/>
    </location>
</feature>
<evidence type="ECO:0000313" key="10">
    <source>
        <dbReference type="EMBL" id="MFC4565587.1"/>
    </source>
</evidence>
<keyword evidence="3 8" id="KW-0812">Transmembrane</keyword>
<feature type="transmembrane region" description="Helical" evidence="8">
    <location>
        <begin position="203"/>
        <end position="220"/>
    </location>
</feature>
<keyword evidence="6 8" id="KW-0472">Membrane</keyword>
<evidence type="ECO:0000256" key="7">
    <source>
        <dbReference type="SAM" id="MobiDB-lite"/>
    </source>
</evidence>
<evidence type="ECO:0000313" key="11">
    <source>
        <dbReference type="Proteomes" id="UP001595923"/>
    </source>
</evidence>
<evidence type="ECO:0000256" key="8">
    <source>
        <dbReference type="SAM" id="Phobius"/>
    </source>
</evidence>
<evidence type="ECO:0000256" key="1">
    <source>
        <dbReference type="ARBA" id="ARBA00004141"/>
    </source>
</evidence>
<dbReference type="InterPro" id="IPR050794">
    <property type="entry name" value="CPA2_transporter"/>
</dbReference>
<dbReference type="EMBL" id="JBHSFQ010000041">
    <property type="protein sequence ID" value="MFC4565587.1"/>
    <property type="molecule type" value="Genomic_DNA"/>
</dbReference>
<keyword evidence="2" id="KW-0813">Transport</keyword>
<accession>A0ABV9E4M7</accession>
<evidence type="ECO:0000256" key="3">
    <source>
        <dbReference type="ARBA" id="ARBA00022692"/>
    </source>
</evidence>
<proteinExistence type="predicted"/>
<protein>
    <submittedName>
        <fullName evidence="10">Cation:proton antiporter</fullName>
    </submittedName>
</protein>
<dbReference type="InterPro" id="IPR038770">
    <property type="entry name" value="Na+/solute_symporter_sf"/>
</dbReference>
<evidence type="ECO:0000256" key="4">
    <source>
        <dbReference type="ARBA" id="ARBA00022989"/>
    </source>
</evidence>
<feature type="transmembrane region" description="Helical" evidence="8">
    <location>
        <begin position="383"/>
        <end position="403"/>
    </location>
</feature>
<reference evidence="11" key="1">
    <citation type="journal article" date="2019" name="Int. J. Syst. Evol. Microbiol.">
        <title>The Global Catalogue of Microorganisms (GCM) 10K type strain sequencing project: providing services to taxonomists for standard genome sequencing and annotation.</title>
        <authorList>
            <consortium name="The Broad Institute Genomics Platform"/>
            <consortium name="The Broad Institute Genome Sequencing Center for Infectious Disease"/>
            <person name="Wu L."/>
            <person name="Ma J."/>
        </authorList>
    </citation>
    <scope>NUCLEOTIDE SEQUENCE [LARGE SCALE GENOMIC DNA]</scope>
    <source>
        <strain evidence="11">XZYJ18</strain>
    </source>
</reference>
<feature type="transmembrane region" description="Helical" evidence="8">
    <location>
        <begin position="258"/>
        <end position="275"/>
    </location>
</feature>
<dbReference type="RefSeq" id="WP_378579713.1">
    <property type="nucleotide sequence ID" value="NZ_JBHSFQ010000041.1"/>
</dbReference>
<evidence type="ECO:0000259" key="9">
    <source>
        <dbReference type="Pfam" id="PF00999"/>
    </source>
</evidence>
<feature type="transmembrane region" description="Helical" evidence="8">
    <location>
        <begin position="296"/>
        <end position="314"/>
    </location>
</feature>
<dbReference type="PANTHER" id="PTHR32468">
    <property type="entry name" value="CATION/H + ANTIPORTER"/>
    <property type="match status" value="1"/>
</dbReference>
<organism evidence="10 11">
    <name type="scientific">Nocardiopsis mangrovi</name>
    <dbReference type="NCBI Taxonomy" id="1179818"/>
    <lineage>
        <taxon>Bacteria</taxon>
        <taxon>Bacillati</taxon>
        <taxon>Actinomycetota</taxon>
        <taxon>Actinomycetes</taxon>
        <taxon>Streptosporangiales</taxon>
        <taxon>Nocardiopsidaceae</taxon>
        <taxon>Nocardiopsis</taxon>
    </lineage>
</organism>
<dbReference type="Proteomes" id="UP001595923">
    <property type="component" value="Unassembled WGS sequence"/>
</dbReference>
<feature type="compositionally biased region" description="Low complexity" evidence="7">
    <location>
        <begin position="409"/>
        <end position="420"/>
    </location>
</feature>
<keyword evidence="11" id="KW-1185">Reference proteome</keyword>
<dbReference type="PANTHER" id="PTHR32468:SF0">
    <property type="entry name" value="K(+)_H(+) ANTIPORTER 1"/>
    <property type="match status" value="1"/>
</dbReference>
<keyword evidence="4 8" id="KW-1133">Transmembrane helix</keyword>
<dbReference type="Gene3D" id="1.20.1530.20">
    <property type="match status" value="1"/>
</dbReference>
<feature type="transmembrane region" description="Helical" evidence="8">
    <location>
        <begin position="176"/>
        <end position="197"/>
    </location>
</feature>
<evidence type="ECO:0000256" key="2">
    <source>
        <dbReference type="ARBA" id="ARBA00022448"/>
    </source>
</evidence>
<evidence type="ECO:0000256" key="6">
    <source>
        <dbReference type="ARBA" id="ARBA00023136"/>
    </source>
</evidence>
<feature type="transmembrane region" description="Helical" evidence="8">
    <location>
        <begin position="138"/>
        <end position="164"/>
    </location>
</feature>
<dbReference type="InterPro" id="IPR006153">
    <property type="entry name" value="Cation/H_exchanger_TM"/>
</dbReference>
<dbReference type="Pfam" id="PF00999">
    <property type="entry name" value="Na_H_Exchanger"/>
    <property type="match status" value="1"/>
</dbReference>
<gene>
    <name evidence="10" type="ORF">ACFO4E_27330</name>
</gene>
<sequence>MSVPSLADAAHTAAALAAVLLLAWAGRAAFRAIRQPPVIGEIAVGLVLGPVVVALAGHGVLDTLLPAHVLAALRHVGHAGLMLFLLGIAHELRARGSATGNRAVVWVASTSFLPALAAGAAAALWIDRSGGAALRGDAPLSSFVLLLAVAFAVTAVPVLARILADRGMTATTAGRLSLQAAVVMDVPAWLLLAVAVGGSGGDLAVPSAVLAGCVAAVLLVRPLLAGGPAGAFCARSPAATAVLLAAATLMVASATEHLGLTSLFGAFAVGFMVPADSDRAPWSAAVGRVARIGDRLMPVFFLVTGVTIVSGPLGGMPWSVMGAVTLLAIAVKTATGYLGGRLGGESHATGLRLAALMNTRGLTEIVVLQAGFSAGILSPPLFAALLGMTLITTCLTAPLLSLIDRAAGPEEGAAARPAAAQTRGARSDTGRE</sequence>
<feature type="transmembrane region" description="Helical" evidence="8">
    <location>
        <begin position="73"/>
        <end position="92"/>
    </location>
</feature>
<comment type="caution">
    <text evidence="10">The sequence shown here is derived from an EMBL/GenBank/DDBJ whole genome shotgun (WGS) entry which is preliminary data.</text>
</comment>
<feature type="transmembrane region" description="Helical" evidence="8">
    <location>
        <begin position="42"/>
        <end position="61"/>
    </location>
</feature>
<feature type="domain" description="Cation/H+ exchanger transmembrane" evidence="9">
    <location>
        <begin position="20"/>
        <end position="399"/>
    </location>
</feature>
<comment type="subcellular location">
    <subcellularLocation>
        <location evidence="1">Membrane</location>
        <topology evidence="1">Multi-pass membrane protein</topology>
    </subcellularLocation>
</comment>
<name>A0ABV9E4M7_9ACTN</name>
<feature type="transmembrane region" description="Helical" evidence="8">
    <location>
        <begin position="232"/>
        <end position="252"/>
    </location>
</feature>
<keyword evidence="5" id="KW-0406">Ion transport</keyword>
<feature type="transmembrane region" description="Helical" evidence="8">
    <location>
        <begin position="104"/>
        <end position="126"/>
    </location>
</feature>
<feature type="region of interest" description="Disordered" evidence="7">
    <location>
        <begin position="409"/>
        <end position="432"/>
    </location>
</feature>